<gene>
    <name evidence="2" type="ORF">MM415B01850_0007</name>
</gene>
<reference evidence="2" key="1">
    <citation type="submission" date="2020-03" db="EMBL/GenBank/DDBJ databases">
        <title>The deep terrestrial virosphere.</title>
        <authorList>
            <person name="Holmfeldt K."/>
            <person name="Nilsson E."/>
            <person name="Simone D."/>
            <person name="Lopez-Fernandez M."/>
            <person name="Wu X."/>
            <person name="de Brujin I."/>
            <person name="Lundin D."/>
            <person name="Andersson A."/>
            <person name="Bertilsson S."/>
            <person name="Dopson M."/>
        </authorList>
    </citation>
    <scope>NUCLEOTIDE SEQUENCE</scope>
    <source>
        <strain evidence="2">MM415B01850</strain>
    </source>
</reference>
<dbReference type="AlphaFoldDB" id="A0A6M3IFZ7"/>
<proteinExistence type="predicted"/>
<feature type="compositionally biased region" description="Acidic residues" evidence="1">
    <location>
        <begin position="129"/>
        <end position="139"/>
    </location>
</feature>
<sequence>MDAHKAKAALIREMNRSETQSSELSGPVGVIGGTYGPNDNGYLCCGIRKAAAQLVSCSELWSEGHYPHSNARIMPEDHPIAVALAALANLDCQIAAYNNVSHDPRLFSPYMPSYASQHRWDGTEGPAGSDDESNESSQP</sequence>
<evidence type="ECO:0000313" key="2">
    <source>
        <dbReference type="EMBL" id="QJA56430.1"/>
    </source>
</evidence>
<feature type="region of interest" description="Disordered" evidence="1">
    <location>
        <begin position="117"/>
        <end position="139"/>
    </location>
</feature>
<evidence type="ECO:0000256" key="1">
    <source>
        <dbReference type="SAM" id="MobiDB-lite"/>
    </source>
</evidence>
<name>A0A6M3IFZ7_9ZZZZ</name>
<dbReference type="EMBL" id="MT141218">
    <property type="protein sequence ID" value="QJA56430.1"/>
    <property type="molecule type" value="Genomic_DNA"/>
</dbReference>
<organism evidence="2">
    <name type="scientific">viral metagenome</name>
    <dbReference type="NCBI Taxonomy" id="1070528"/>
    <lineage>
        <taxon>unclassified sequences</taxon>
        <taxon>metagenomes</taxon>
        <taxon>organismal metagenomes</taxon>
    </lineage>
</organism>
<protein>
    <submittedName>
        <fullName evidence="2">Uncharacterized protein</fullName>
    </submittedName>
</protein>
<accession>A0A6M3IFZ7</accession>